<protein>
    <submittedName>
        <fullName evidence="1">AlkB homolog 8, tRNA methyltransferase</fullName>
    </submittedName>
</protein>
<name>A0AC11CXE7_SHEEP</name>
<dbReference type="Ensembl" id="ENSOART00020038388.2">
    <property type="protein sequence ID" value="ENSOARP00020035566.1"/>
    <property type="gene ID" value="ENSOARG00020024528.2"/>
</dbReference>
<proteinExistence type="predicted"/>
<reference evidence="1" key="2">
    <citation type="submission" date="2025-08" db="UniProtKB">
        <authorList>
            <consortium name="Ensembl"/>
        </authorList>
    </citation>
    <scope>IDENTIFICATION</scope>
</reference>
<gene>
    <name evidence="1" type="primary">ALKBH8</name>
</gene>
<sequence length="682" mass="76164">MNSNHQSNYKLSKTEKKLLRKQIKARHTLLRHEGIETVSYATQSLIVANGGLGNQVSRNQLLPVLEKCGLVDALLMPPNKPYSCVRYKTVEESKKAYDTLNGKEIVDDLGQKIILYLNFVEKAQWKELGLQALPPGLKVIEEIISSEDEKMLLESVNWTEDTDNQNFQKSLKHRRVKHFGYEFHYENNNVDKDKPLPGGLPDICESILEKWLKEGFIKHKPDQLTINQYEPGHGIPAHIDTHSAFEDEIISLSLGSEIVMDFKHPDGMTVPVMLPCRSLLVMTGESRYLWTHGITPRKFDTVQASKGHKSGIITSDVEDLTLNKRGIRTSFTFRKVRQTPCNCSYPLVCDSQMKETPASFPESDKEALQLEQDYVHRVYEEIARHFSSTRHTPWPHIVEFLKALPSGSLVADIGCGNGKYLGINKELYMIGCDHSQNLVDICRERQYQAFVCDALAVPIRSGSCDACISIAVIHHFATVSFPMDVADEGDTPSTSPREGLDHHPRALETQCRLQVSMPMEGSAQLGVKRKQGRPVAQTPPRTHPGAQSQAAMELSTSGSNPELKEPLPLRQQEDLEPSTAEHRALAVTFKFNQAPLPRSVPIEVLAPGAGPRDPLRGDRDLRFPLPKTPGQLGTGQHPKKIGSLCPQDPQPQGPMSHPLSENLHCTCTCTSVGFGRRTRVRG</sequence>
<reference evidence="1" key="3">
    <citation type="submission" date="2025-09" db="UniProtKB">
        <authorList>
            <consortium name="Ensembl"/>
        </authorList>
    </citation>
    <scope>IDENTIFICATION</scope>
</reference>
<accession>A0AC11CXE7</accession>
<organism evidence="1">
    <name type="scientific">Ovis aries</name>
    <name type="common">Sheep</name>
    <dbReference type="NCBI Taxonomy" id="9940"/>
    <lineage>
        <taxon>Eukaryota</taxon>
        <taxon>Metazoa</taxon>
        <taxon>Chordata</taxon>
        <taxon>Craniata</taxon>
        <taxon>Vertebrata</taxon>
        <taxon>Euteleostomi</taxon>
        <taxon>Mammalia</taxon>
        <taxon>Eutheria</taxon>
        <taxon>Laurasiatheria</taxon>
        <taxon>Artiodactyla</taxon>
        <taxon>Ruminantia</taxon>
        <taxon>Pecora</taxon>
        <taxon>Bovidae</taxon>
        <taxon>Caprinae</taxon>
        <taxon>Ovis</taxon>
    </lineage>
</organism>
<evidence type="ECO:0000313" key="1">
    <source>
        <dbReference type="Ensembl" id="ENSOARP00020035566.1"/>
    </source>
</evidence>
<reference evidence="1" key="1">
    <citation type="submission" date="2020-11" db="EMBL/GenBank/DDBJ databases">
        <authorList>
            <person name="Davenport K.M."/>
            <person name="Bickhart D.M."/>
            <person name="Smith T.P.L."/>
            <person name="Murdoch B.M."/>
            <person name="Rosen B.D."/>
        </authorList>
    </citation>
    <scope>NUCLEOTIDE SEQUENCE [LARGE SCALE GENOMIC DNA]</scope>
    <source>
        <strain evidence="1">OAR_USU_Benz2616</strain>
    </source>
</reference>